<proteinExistence type="predicted"/>
<comment type="caution">
    <text evidence="1">The sequence shown here is derived from an EMBL/GenBank/DDBJ whole genome shotgun (WGS) entry which is preliminary data.</text>
</comment>
<organism evidence="1 2">
    <name type="scientific">Stentor coeruleus</name>
    <dbReference type="NCBI Taxonomy" id="5963"/>
    <lineage>
        <taxon>Eukaryota</taxon>
        <taxon>Sar</taxon>
        <taxon>Alveolata</taxon>
        <taxon>Ciliophora</taxon>
        <taxon>Postciliodesmatophora</taxon>
        <taxon>Heterotrichea</taxon>
        <taxon>Heterotrichida</taxon>
        <taxon>Stentoridae</taxon>
        <taxon>Stentor</taxon>
    </lineage>
</organism>
<keyword evidence="2" id="KW-1185">Reference proteome</keyword>
<evidence type="ECO:0000313" key="1">
    <source>
        <dbReference type="EMBL" id="OMJ77378.1"/>
    </source>
</evidence>
<protein>
    <submittedName>
        <fullName evidence="1">Uncharacterized protein</fullName>
    </submittedName>
</protein>
<name>A0A1R2BKT5_9CILI</name>
<dbReference type="EMBL" id="MPUH01000578">
    <property type="protein sequence ID" value="OMJ77378.1"/>
    <property type="molecule type" value="Genomic_DNA"/>
</dbReference>
<sequence>METNSDSYSLEENKRPRGRSTEYFTEEVYGNFLNSKNKPITKIHLLRNICAFVRDEHEKKIAEGTLDESQRKNYNRITTFTLINKLRSNEMKDILQSEREIIVQLFVMEYGDLLRALNIFCKCEPRHNETNEQCCSNIEKLLRLIEKICNIDPCDPYMSREN</sequence>
<reference evidence="1 2" key="1">
    <citation type="submission" date="2016-11" db="EMBL/GenBank/DDBJ databases">
        <title>The macronuclear genome of Stentor coeruleus: a giant cell with tiny introns.</title>
        <authorList>
            <person name="Slabodnick M."/>
            <person name="Ruby J.G."/>
            <person name="Reiff S.B."/>
            <person name="Swart E.C."/>
            <person name="Gosai S."/>
            <person name="Prabakaran S."/>
            <person name="Witkowska E."/>
            <person name="Larue G.E."/>
            <person name="Fisher S."/>
            <person name="Freeman R.M."/>
            <person name="Gunawardena J."/>
            <person name="Chu W."/>
            <person name="Stover N.A."/>
            <person name="Gregory B.D."/>
            <person name="Nowacki M."/>
            <person name="Derisi J."/>
            <person name="Roy S.W."/>
            <person name="Marshall W.F."/>
            <person name="Sood P."/>
        </authorList>
    </citation>
    <scope>NUCLEOTIDE SEQUENCE [LARGE SCALE GENOMIC DNA]</scope>
    <source>
        <strain evidence="1">WM001</strain>
    </source>
</reference>
<gene>
    <name evidence="1" type="ORF">SteCoe_23022</name>
</gene>
<dbReference type="AlphaFoldDB" id="A0A1R2BKT5"/>
<dbReference type="Proteomes" id="UP000187209">
    <property type="component" value="Unassembled WGS sequence"/>
</dbReference>
<accession>A0A1R2BKT5</accession>
<evidence type="ECO:0000313" key="2">
    <source>
        <dbReference type="Proteomes" id="UP000187209"/>
    </source>
</evidence>